<feature type="region of interest" description="Disordered" evidence="1">
    <location>
        <begin position="376"/>
        <end position="407"/>
    </location>
</feature>
<evidence type="ECO:0000256" key="1">
    <source>
        <dbReference type="SAM" id="MobiDB-lite"/>
    </source>
</evidence>
<comment type="caution">
    <text evidence="2">The sequence shown here is derived from an EMBL/GenBank/DDBJ whole genome shotgun (WGS) entry which is preliminary data.</text>
</comment>
<accession>A0A1D3CQW0</accession>
<sequence>MTANFLGRSLASASVNSEGGEKASSAMLWRQPLDCGVVVGEDALTTEVPFETEEGHRAAQPFLAWSRSLEWLDRRSSAEAGVITLLSHASPLKTPVLMGTDAQCNTIVAAAAANGGDQGPCPYIAPLEEIIRQLSPLIPPPAGLGMSLEEKTLAANTGVEAGDYGAPASHEAADAGACAEAGILPEAAATDEAASAAQLEGADTGALDETADGGAEDRAEAGTAVDASNALVVEAAAKAAAAAGVADADARAAAVVSGRSGEVYAERFAAETSHWELSAEELEDEGTGTREPVETAAEGVEEAETMISAAAESEPQLWDVGEAPEEGSPAAGEAFVAAIPTEPCLEASEVFARNGEVAPARGVPLIPIPVEIGEATASDSDDLQGGLLTTSSRQLTSRGSEEDPEALDAKHLRLGLSDFPEWLMQVDADADEERRNPYKAVRLRKTGLLPCRGDAKHDEATACRIKARMEWMKNCAAKGRHQGRLSSGDADATSGPQERLSQASSRSVSRASESQAAHRQIESRARGMSDAVKQQAQTSGTGAEPCVGSIPEDGVNKVAALRAKFERNSSTWFEGESKSDSTSAPSETPKDWSRQPPEDGETASSRNSHECCGQSDSR</sequence>
<feature type="compositionally biased region" description="Basic and acidic residues" evidence="1">
    <location>
        <begin position="588"/>
        <end position="597"/>
    </location>
</feature>
<reference evidence="2 3" key="1">
    <citation type="journal article" date="2016" name="BMC Genomics">
        <title>Comparative genomics reveals Cyclospora cayetanensis possesses coccidia-like metabolism and invasion components but unique surface antigens.</title>
        <authorList>
            <person name="Liu S."/>
            <person name="Wang L."/>
            <person name="Zheng H."/>
            <person name="Xu Z."/>
            <person name="Roellig D.M."/>
            <person name="Li N."/>
            <person name="Frace M.A."/>
            <person name="Tang K."/>
            <person name="Arrowood M.J."/>
            <person name="Moss D.M."/>
            <person name="Zhang L."/>
            <person name="Feng Y."/>
            <person name="Xiao L."/>
        </authorList>
    </citation>
    <scope>NUCLEOTIDE SEQUENCE [LARGE SCALE GENOMIC DNA]</scope>
    <source>
        <strain evidence="2 3">CHN_HEN01</strain>
    </source>
</reference>
<dbReference type="VEuPathDB" id="ToxoDB:LOC34622305"/>
<feature type="region of interest" description="Disordered" evidence="1">
    <location>
        <begin position="566"/>
        <end position="618"/>
    </location>
</feature>
<dbReference type="InParanoid" id="A0A1D3CQW0"/>
<feature type="region of interest" description="Disordered" evidence="1">
    <location>
        <begin position="190"/>
        <end position="221"/>
    </location>
</feature>
<dbReference type="VEuPathDB" id="ToxoDB:cyc_06053"/>
<evidence type="ECO:0000313" key="3">
    <source>
        <dbReference type="Proteomes" id="UP000095192"/>
    </source>
</evidence>
<gene>
    <name evidence="2" type="ORF">cyc_06053</name>
</gene>
<feature type="region of interest" description="Disordered" evidence="1">
    <location>
        <begin position="478"/>
        <end position="551"/>
    </location>
</feature>
<evidence type="ECO:0000313" key="2">
    <source>
        <dbReference type="EMBL" id="OEH73582.1"/>
    </source>
</evidence>
<dbReference type="Proteomes" id="UP000095192">
    <property type="component" value="Unassembled WGS sequence"/>
</dbReference>
<dbReference type="EMBL" id="JROU02002289">
    <property type="protein sequence ID" value="OEH73582.1"/>
    <property type="molecule type" value="Genomic_DNA"/>
</dbReference>
<protein>
    <submittedName>
        <fullName evidence="2">Uncharacterized protein</fullName>
    </submittedName>
</protein>
<dbReference type="AlphaFoldDB" id="A0A1D3CQW0"/>
<keyword evidence="3" id="KW-1185">Reference proteome</keyword>
<feature type="compositionally biased region" description="Polar residues" evidence="1">
    <location>
        <begin position="532"/>
        <end position="541"/>
    </location>
</feature>
<feature type="compositionally biased region" description="Low complexity" evidence="1">
    <location>
        <begin position="501"/>
        <end position="517"/>
    </location>
</feature>
<proteinExistence type="predicted"/>
<name>A0A1D3CQW0_9EIME</name>
<organism evidence="2 3">
    <name type="scientific">Cyclospora cayetanensis</name>
    <dbReference type="NCBI Taxonomy" id="88456"/>
    <lineage>
        <taxon>Eukaryota</taxon>
        <taxon>Sar</taxon>
        <taxon>Alveolata</taxon>
        <taxon>Apicomplexa</taxon>
        <taxon>Conoidasida</taxon>
        <taxon>Coccidia</taxon>
        <taxon>Eucoccidiorida</taxon>
        <taxon>Eimeriorina</taxon>
        <taxon>Eimeriidae</taxon>
        <taxon>Cyclospora</taxon>
    </lineage>
</organism>
<feature type="compositionally biased region" description="Polar residues" evidence="1">
    <location>
        <begin position="387"/>
        <end position="398"/>
    </location>
</feature>